<dbReference type="GO" id="GO:0006183">
    <property type="term" value="P:GTP biosynthetic process"/>
    <property type="evidence" value="ECO:0007669"/>
    <property type="project" value="TreeGrafter"/>
</dbReference>
<comment type="similarity">
    <text evidence="2">Belongs to the IMPDH/GMPR family.</text>
</comment>
<dbReference type="Pfam" id="PF00478">
    <property type="entry name" value="IMPDH"/>
    <property type="match status" value="1"/>
</dbReference>
<keyword evidence="7" id="KW-0520">NAD</keyword>
<evidence type="ECO:0000256" key="3">
    <source>
        <dbReference type="ARBA" id="ARBA00022749"/>
    </source>
</evidence>
<gene>
    <name evidence="10" type="ORF">A3J05_04090</name>
</gene>
<keyword evidence="3" id="KW-0332">GMP biosynthesis</keyword>
<evidence type="ECO:0000256" key="5">
    <source>
        <dbReference type="ARBA" id="ARBA00022958"/>
    </source>
</evidence>
<evidence type="ECO:0000256" key="1">
    <source>
        <dbReference type="ARBA" id="ARBA00001958"/>
    </source>
</evidence>
<dbReference type="Gene3D" id="3.20.20.70">
    <property type="entry name" value="Aldolase class I"/>
    <property type="match status" value="1"/>
</dbReference>
<dbReference type="PROSITE" id="PS00487">
    <property type="entry name" value="IMP_DH_GMP_RED"/>
    <property type="match status" value="1"/>
</dbReference>
<evidence type="ECO:0000256" key="6">
    <source>
        <dbReference type="ARBA" id="ARBA00023002"/>
    </source>
</evidence>
<dbReference type="EMBL" id="MFFF01000024">
    <property type="protein sequence ID" value="OGE99007.1"/>
    <property type="molecule type" value="Genomic_DNA"/>
</dbReference>
<dbReference type="PANTHER" id="PTHR11911:SF111">
    <property type="entry name" value="INOSINE-5'-MONOPHOSPHATE DEHYDROGENASE"/>
    <property type="match status" value="1"/>
</dbReference>
<keyword evidence="4" id="KW-0658">Purine biosynthesis</keyword>
<dbReference type="CDD" id="cd00381">
    <property type="entry name" value="IMPDH"/>
    <property type="match status" value="1"/>
</dbReference>
<proteinExistence type="inferred from homology"/>
<evidence type="ECO:0000259" key="9">
    <source>
        <dbReference type="Pfam" id="PF00478"/>
    </source>
</evidence>
<comment type="cofactor">
    <cofactor evidence="1">
        <name>K(+)</name>
        <dbReference type="ChEBI" id="CHEBI:29103"/>
    </cofactor>
</comment>
<name>A0A1F5QA51_9BACT</name>
<dbReference type="AlphaFoldDB" id="A0A1F5QA51"/>
<dbReference type="FunFam" id="3.20.20.70:FF:000424">
    <property type="entry name" value="Inosine-5'-monophosphate dehydrogenase 2"/>
    <property type="match status" value="1"/>
</dbReference>
<accession>A0A1F5QA51</accession>
<dbReference type="SMART" id="SM01240">
    <property type="entry name" value="IMPDH"/>
    <property type="match status" value="1"/>
</dbReference>
<keyword evidence="6" id="KW-0560">Oxidoreductase</keyword>
<dbReference type="InterPro" id="IPR013785">
    <property type="entry name" value="Aldolase_TIM"/>
</dbReference>
<keyword evidence="5" id="KW-0630">Potassium</keyword>
<protein>
    <recommendedName>
        <fullName evidence="9">IMP dehydrogenase/GMP reductase domain-containing protein</fullName>
    </recommendedName>
</protein>
<evidence type="ECO:0000256" key="7">
    <source>
        <dbReference type="ARBA" id="ARBA00023027"/>
    </source>
</evidence>
<dbReference type="InterPro" id="IPR005990">
    <property type="entry name" value="IMP_DH"/>
</dbReference>
<dbReference type="InterPro" id="IPR015875">
    <property type="entry name" value="IMP_DH/GMP_Rdtase_CS"/>
</dbReference>
<reference evidence="10 11" key="1">
    <citation type="journal article" date="2016" name="Nat. Commun.">
        <title>Thousands of microbial genomes shed light on interconnected biogeochemical processes in an aquifer system.</title>
        <authorList>
            <person name="Anantharaman K."/>
            <person name="Brown C.T."/>
            <person name="Hug L.A."/>
            <person name="Sharon I."/>
            <person name="Castelle C.J."/>
            <person name="Probst A.J."/>
            <person name="Thomas B.C."/>
            <person name="Singh A."/>
            <person name="Wilkins M.J."/>
            <person name="Karaoz U."/>
            <person name="Brodie E.L."/>
            <person name="Williams K.H."/>
            <person name="Hubbard S.S."/>
            <person name="Banfield J.F."/>
        </authorList>
    </citation>
    <scope>NUCLEOTIDE SEQUENCE [LARGE SCALE GENOMIC DNA]</scope>
</reference>
<comment type="catalytic activity">
    <reaction evidence="8">
        <text>IMP + NAD(+) + H2O = XMP + NADH + H(+)</text>
        <dbReference type="Rhea" id="RHEA:11708"/>
        <dbReference type="ChEBI" id="CHEBI:15377"/>
        <dbReference type="ChEBI" id="CHEBI:15378"/>
        <dbReference type="ChEBI" id="CHEBI:57464"/>
        <dbReference type="ChEBI" id="CHEBI:57540"/>
        <dbReference type="ChEBI" id="CHEBI:57945"/>
        <dbReference type="ChEBI" id="CHEBI:58053"/>
        <dbReference type="EC" id="1.1.1.205"/>
    </reaction>
</comment>
<organism evidence="10 11">
    <name type="scientific">Candidatus Doudnabacteria bacterium RIFCSPLOWO2_02_FULL_48_13</name>
    <dbReference type="NCBI Taxonomy" id="1817845"/>
    <lineage>
        <taxon>Bacteria</taxon>
        <taxon>Candidatus Doudnaibacteriota</taxon>
    </lineage>
</organism>
<evidence type="ECO:0000256" key="4">
    <source>
        <dbReference type="ARBA" id="ARBA00022755"/>
    </source>
</evidence>
<feature type="domain" description="IMP dehydrogenase/GMP reductase" evidence="9">
    <location>
        <begin position="8"/>
        <end position="341"/>
    </location>
</feature>
<evidence type="ECO:0000256" key="2">
    <source>
        <dbReference type="ARBA" id="ARBA00005502"/>
    </source>
</evidence>
<dbReference type="PANTHER" id="PTHR11911">
    <property type="entry name" value="INOSINE-5-MONOPHOSPHATE DEHYDROGENASE RELATED"/>
    <property type="match status" value="1"/>
</dbReference>
<dbReference type="GO" id="GO:0003938">
    <property type="term" value="F:IMP dehydrogenase activity"/>
    <property type="evidence" value="ECO:0007669"/>
    <property type="project" value="UniProtKB-EC"/>
</dbReference>
<evidence type="ECO:0000313" key="10">
    <source>
        <dbReference type="EMBL" id="OGE99007.1"/>
    </source>
</evidence>
<dbReference type="GO" id="GO:0006177">
    <property type="term" value="P:GMP biosynthetic process"/>
    <property type="evidence" value="ECO:0007669"/>
    <property type="project" value="UniProtKB-KW"/>
</dbReference>
<dbReference type="Proteomes" id="UP000177235">
    <property type="component" value="Unassembled WGS sequence"/>
</dbReference>
<evidence type="ECO:0000313" key="11">
    <source>
        <dbReference type="Proteomes" id="UP000177235"/>
    </source>
</evidence>
<sequence>MDVQYRLGLTFDDVLLEPRESGVVRGEVSLETKLTRKINLKIPILSAAMDTVSETSMAVSLGHLGGMAVLHRNCSIADQVAMVKKAKRADIAVGAAVGAYDLERAKALDKAGADVIIVDTAHAHNLASLKGAKEIKKAIRAQLIVGNIATKEAAAELIKFADAIKVGVGPGSICTTRIVAGIGVPQLTAILDVAKIASKKGIPVIADGGIKYSGDAVKALAAGASTVMLGSMLAGTAEAPGKVVKINGKEFKSYRGMGSLGVMQGGKSSDRYFQKTEKNYIPEGVEAVTPYKGKLADVIFQITGGIKSGMGYIGAKTIADMPECARFIQITNAGLKESHPHSITIIKRSPNY</sequence>
<dbReference type="InterPro" id="IPR001093">
    <property type="entry name" value="IMP_DH_GMPRt"/>
</dbReference>
<evidence type="ECO:0000256" key="8">
    <source>
        <dbReference type="ARBA" id="ARBA00048028"/>
    </source>
</evidence>
<comment type="caution">
    <text evidence="10">The sequence shown here is derived from an EMBL/GenBank/DDBJ whole genome shotgun (WGS) entry which is preliminary data.</text>
</comment>
<dbReference type="SUPFAM" id="SSF51412">
    <property type="entry name" value="Inosine monophosphate dehydrogenase (IMPDH)"/>
    <property type="match status" value="1"/>
</dbReference>